<feature type="transmembrane region" description="Helical" evidence="1">
    <location>
        <begin position="211"/>
        <end position="236"/>
    </location>
</feature>
<feature type="transmembrane region" description="Helical" evidence="1">
    <location>
        <begin position="373"/>
        <end position="390"/>
    </location>
</feature>
<feature type="transmembrane region" description="Helical" evidence="1">
    <location>
        <begin position="53"/>
        <end position="73"/>
    </location>
</feature>
<feature type="transmembrane region" description="Helical" evidence="1">
    <location>
        <begin position="80"/>
        <end position="99"/>
    </location>
</feature>
<dbReference type="EMBL" id="MFHD01000023">
    <property type="protein sequence ID" value="OGF62062.1"/>
    <property type="molecule type" value="Genomic_DNA"/>
</dbReference>
<name>A0A1F5VF47_9BACT</name>
<feature type="transmembrane region" description="Helical" evidence="1">
    <location>
        <begin position="172"/>
        <end position="190"/>
    </location>
</feature>
<proteinExistence type="predicted"/>
<dbReference type="Proteomes" id="UP000179251">
    <property type="component" value="Unassembled WGS sequence"/>
</dbReference>
<keyword evidence="1" id="KW-1133">Transmembrane helix</keyword>
<feature type="transmembrane region" description="Helical" evidence="1">
    <location>
        <begin position="248"/>
        <end position="269"/>
    </location>
</feature>
<evidence type="ECO:0008006" key="4">
    <source>
        <dbReference type="Google" id="ProtNLM"/>
    </source>
</evidence>
<dbReference type="InterPro" id="IPR036259">
    <property type="entry name" value="MFS_trans_sf"/>
</dbReference>
<dbReference type="STRING" id="1798325.A2834_01915"/>
<organism evidence="2 3">
    <name type="scientific">Candidatus Giovannonibacteria bacterium RIFCSPHIGHO2_01_FULL_45_23</name>
    <dbReference type="NCBI Taxonomy" id="1798325"/>
    <lineage>
        <taxon>Bacteria</taxon>
        <taxon>Candidatus Giovannoniibacteriota</taxon>
    </lineage>
</organism>
<dbReference type="AlphaFoldDB" id="A0A1F5VF47"/>
<feature type="transmembrane region" description="Helical" evidence="1">
    <location>
        <begin position="348"/>
        <end position="367"/>
    </location>
</feature>
<evidence type="ECO:0000256" key="1">
    <source>
        <dbReference type="SAM" id="Phobius"/>
    </source>
</evidence>
<feature type="transmembrane region" description="Helical" evidence="1">
    <location>
        <begin position="105"/>
        <end position="126"/>
    </location>
</feature>
<dbReference type="Gene3D" id="1.20.1250.20">
    <property type="entry name" value="MFS general substrate transporter like domains"/>
    <property type="match status" value="1"/>
</dbReference>
<protein>
    <recommendedName>
        <fullName evidence="4">Major facilitator superfamily (MFS) profile domain-containing protein</fullName>
    </recommendedName>
</protein>
<sequence>MLFHGNNFHFLRNREIDVLYFTIALLLFGEGLISIFVPIYFWQLGFPLWKIVYFYFLISLSFLILSFLIIPFLKKLSDKSMMFFSLPFVALYFIGLGYLQDYPALFYFLPPVLAINMILFNVGYHLSFSGAADGEYIGRELGMRHFVSDIVTFSAPFLGGLLIAFFGFRQVFLIASFFLLLAILPLFFFPRRRISPAVSARKIIDLLKDKNLMPFTISGIGYANERMVALIVWPLFLFFKIGDIRELGGVISLGLFASAIVTFSAGFLADHGKRRRLLKYSTWLFSGVWFLRPFVNTVAVATWSNIAGHVASSSLLVAWESQYYKIARAMGAGPQAGGLSTFILSREVLYHISRVLFLPVLMALGYLLPQNQFFFSGFIMAALFALLLLFSNRAHNLY</sequence>
<keyword evidence="1" id="KW-0472">Membrane</keyword>
<evidence type="ECO:0000313" key="2">
    <source>
        <dbReference type="EMBL" id="OGF62062.1"/>
    </source>
</evidence>
<comment type="caution">
    <text evidence="2">The sequence shown here is derived from an EMBL/GenBank/DDBJ whole genome shotgun (WGS) entry which is preliminary data.</text>
</comment>
<feature type="transmembrane region" description="Helical" evidence="1">
    <location>
        <begin position="18"/>
        <end position="41"/>
    </location>
</feature>
<reference evidence="2 3" key="1">
    <citation type="journal article" date="2016" name="Nat. Commun.">
        <title>Thousands of microbial genomes shed light on interconnected biogeochemical processes in an aquifer system.</title>
        <authorList>
            <person name="Anantharaman K."/>
            <person name="Brown C.T."/>
            <person name="Hug L.A."/>
            <person name="Sharon I."/>
            <person name="Castelle C.J."/>
            <person name="Probst A.J."/>
            <person name="Thomas B.C."/>
            <person name="Singh A."/>
            <person name="Wilkins M.J."/>
            <person name="Karaoz U."/>
            <person name="Brodie E.L."/>
            <person name="Williams K.H."/>
            <person name="Hubbard S.S."/>
            <person name="Banfield J.F."/>
        </authorList>
    </citation>
    <scope>NUCLEOTIDE SEQUENCE [LARGE SCALE GENOMIC DNA]</scope>
</reference>
<dbReference type="SUPFAM" id="SSF103473">
    <property type="entry name" value="MFS general substrate transporter"/>
    <property type="match status" value="2"/>
</dbReference>
<gene>
    <name evidence="2" type="ORF">A2834_01915</name>
</gene>
<evidence type="ECO:0000313" key="3">
    <source>
        <dbReference type="Proteomes" id="UP000179251"/>
    </source>
</evidence>
<feature type="transmembrane region" description="Helical" evidence="1">
    <location>
        <begin position="146"/>
        <end position="166"/>
    </location>
</feature>
<accession>A0A1F5VF47</accession>
<keyword evidence="1" id="KW-0812">Transmembrane</keyword>